<dbReference type="GeneID" id="8046641"/>
<feature type="region of interest" description="Disordered" evidence="1">
    <location>
        <begin position="380"/>
        <end position="402"/>
    </location>
</feature>
<sequence>MSDDHSTHSHTQGLHHIKKKRVGKACDSCRIKKTKCDSKKPCNRCTLDNKICVFTEKKKTKEKKHPSGYVELLEARLDILTRSLEKLIELSRPHLQFIDEIITEEKLVDQDRPSPSSSSPNSSSGDHEDVKEQSTASVVPINKVVTYLIKEQGLLKNIPLEWEQGTEIAANFDPNKNLKLSSRLFAEHNGETFVGSPVTSPQQMPTNNPLRRTSIFREDLESPSSDHYNESIFSQSNDEPYIKQEPNSDQFSKGTMSLQKQQQQHQQQQQTLNQFSLNTFRDISDVESDSSNKEDGLNSGSVSPPTYNYRSFSLFSDSNGEPILGKTSSLSSLTNKYENHSLSSPQTAINPVFNNSNTGPIFATLRRNSSSHSQKTLGSIQVQQKPKGSVHKPVHNHSRVSSFDKRMESTANAVVATAATAAAVSGSGSVQLLQNTTQSNLTQLDTNQNNNYLRDNRKNNNNIDGLSFGDPNFVQSLSPSDDAIVYPTNQFTNRPATVSNFGGGLDVLVDNSFDPFFNNNSNPFMGKF</sequence>
<proteinExistence type="predicted"/>
<evidence type="ECO:0000313" key="5">
    <source>
        <dbReference type="Proteomes" id="UP000002605"/>
    </source>
</evidence>
<feature type="compositionally biased region" description="Low complexity" evidence="1">
    <location>
        <begin position="259"/>
        <end position="270"/>
    </location>
</feature>
<protein>
    <submittedName>
        <fullName evidence="4">Fluconazole resistance protein, putative</fullName>
    </submittedName>
</protein>
<evidence type="ECO:0000256" key="1">
    <source>
        <dbReference type="SAM" id="MobiDB-lite"/>
    </source>
</evidence>
<dbReference type="Pfam" id="PF00172">
    <property type="entry name" value="Zn_clus"/>
    <property type="match status" value="1"/>
</dbReference>
<dbReference type="Gene3D" id="4.10.240.10">
    <property type="entry name" value="Zn(2)-C6 fungal-type DNA-binding domain"/>
    <property type="match status" value="1"/>
</dbReference>
<dbReference type="RefSeq" id="XP_002419581.1">
    <property type="nucleotide sequence ID" value="XM_002419536.1"/>
</dbReference>
<feature type="compositionally biased region" description="Basic residues" evidence="1">
    <location>
        <begin position="388"/>
        <end position="398"/>
    </location>
</feature>
<evidence type="ECO:0000313" key="3">
    <source>
        <dbReference type="CGD" id="CAL0000164978"/>
    </source>
</evidence>
<evidence type="ECO:0000259" key="2">
    <source>
        <dbReference type="PROSITE" id="PS50048"/>
    </source>
</evidence>
<dbReference type="SMART" id="SM00066">
    <property type="entry name" value="GAL4"/>
    <property type="match status" value="1"/>
</dbReference>
<dbReference type="PANTHER" id="PTHR47655:SF3">
    <property type="entry name" value="ZN(II)2CYS6 TRANSCRIPTION FACTOR (EUROFUNG)"/>
    <property type="match status" value="1"/>
</dbReference>
<dbReference type="InterPro" id="IPR001138">
    <property type="entry name" value="Zn2Cys6_DnaBD"/>
</dbReference>
<dbReference type="VEuPathDB" id="FungiDB:CD36_86810"/>
<dbReference type="PROSITE" id="PS00463">
    <property type="entry name" value="ZN2_CY6_FUNGAL_1"/>
    <property type="match status" value="1"/>
</dbReference>
<dbReference type="PROSITE" id="PS50048">
    <property type="entry name" value="ZN2_CY6_FUNGAL_2"/>
    <property type="match status" value="1"/>
</dbReference>
<dbReference type="HOGENOM" id="CLU_031215_0_0_1"/>
<dbReference type="InterPro" id="IPR052783">
    <property type="entry name" value="Metabolic/Drug-Res_Regulator"/>
</dbReference>
<accession>B9WER4</accession>
<dbReference type="eggNOG" id="ENOG502S8N8">
    <property type="taxonomic scope" value="Eukaryota"/>
</dbReference>
<dbReference type="AlphaFoldDB" id="B9WER4"/>
<dbReference type="GO" id="GO:0008270">
    <property type="term" value="F:zinc ion binding"/>
    <property type="evidence" value="ECO:0007669"/>
    <property type="project" value="InterPro"/>
</dbReference>
<dbReference type="EMBL" id="FM992690">
    <property type="protein sequence ID" value="CAX43176.1"/>
    <property type="molecule type" value="Genomic_DNA"/>
</dbReference>
<dbReference type="InterPro" id="IPR036864">
    <property type="entry name" value="Zn2-C6_fun-type_DNA-bd_sf"/>
</dbReference>
<dbReference type="CDD" id="cd00067">
    <property type="entry name" value="GAL4"/>
    <property type="match status" value="1"/>
</dbReference>
<feature type="region of interest" description="Disordered" evidence="1">
    <location>
        <begin position="108"/>
        <end position="135"/>
    </location>
</feature>
<name>B9WER4_CANDC</name>
<dbReference type="Proteomes" id="UP000002605">
    <property type="component" value="Chromosome 3"/>
</dbReference>
<feature type="region of interest" description="Disordered" evidence="1">
    <location>
        <begin position="448"/>
        <end position="467"/>
    </location>
</feature>
<evidence type="ECO:0000313" key="4">
    <source>
        <dbReference type="EMBL" id="CAX43176.1"/>
    </source>
</evidence>
<dbReference type="SUPFAM" id="SSF57701">
    <property type="entry name" value="Zn2/Cys6 DNA-binding domain"/>
    <property type="match status" value="1"/>
</dbReference>
<gene>
    <name evidence="4" type="primary">FCR1</name>
    <name evidence="3" type="ordered locus">Cd36_86810</name>
    <name evidence="4" type="ORF">CD36_86810</name>
</gene>
<organism evidence="4 5">
    <name type="scientific">Candida dubliniensis (strain CD36 / ATCC MYA-646 / CBS 7987 / NCPF 3949 / NRRL Y-17841)</name>
    <name type="common">Yeast</name>
    <dbReference type="NCBI Taxonomy" id="573826"/>
    <lineage>
        <taxon>Eukaryota</taxon>
        <taxon>Fungi</taxon>
        <taxon>Dikarya</taxon>
        <taxon>Ascomycota</taxon>
        <taxon>Saccharomycotina</taxon>
        <taxon>Pichiomycetes</taxon>
        <taxon>Debaryomycetaceae</taxon>
        <taxon>Candida/Lodderomyces clade</taxon>
        <taxon>Candida</taxon>
    </lineage>
</organism>
<feature type="domain" description="Zn(2)-C6 fungal-type" evidence="2">
    <location>
        <begin position="25"/>
        <end position="54"/>
    </location>
</feature>
<dbReference type="OrthoDB" id="5600212at2759"/>
<feature type="compositionally biased region" description="Polar residues" evidence="1">
    <location>
        <begin position="222"/>
        <end position="238"/>
    </location>
</feature>
<dbReference type="CGD" id="CAL0000164978">
    <property type="gene designation" value="Cd36_86810"/>
</dbReference>
<dbReference type="PANTHER" id="PTHR47655">
    <property type="entry name" value="QUINIC ACID UTILIZATION ACTIVATOR"/>
    <property type="match status" value="1"/>
</dbReference>
<feature type="compositionally biased region" description="Low complexity" evidence="1">
    <location>
        <begin position="113"/>
        <end position="124"/>
    </location>
</feature>
<feature type="compositionally biased region" description="Polar residues" evidence="1">
    <location>
        <begin position="245"/>
        <end position="258"/>
    </location>
</feature>
<reference evidence="4 5" key="1">
    <citation type="journal article" date="2009" name="Genome Res.">
        <title>Comparative genomics of the fungal pathogens Candida dubliniensis and Candida albicans.</title>
        <authorList>
            <person name="Jackson A.P."/>
            <person name="Gamble J.A."/>
            <person name="Yeomans T."/>
            <person name="Moran G.P."/>
            <person name="Saunders D."/>
            <person name="Harris D."/>
            <person name="Aslett M."/>
            <person name="Barrell J.F."/>
            <person name="Butler G."/>
            <person name="Citiulo F."/>
            <person name="Coleman D.C."/>
            <person name="de Groot P.W.J."/>
            <person name="Goodwin T.J."/>
            <person name="Quail M.A."/>
            <person name="McQuillan J."/>
            <person name="Munro C.A."/>
            <person name="Pain A."/>
            <person name="Poulter R.T."/>
            <person name="Rajandream M.A."/>
            <person name="Renauld H."/>
            <person name="Spiering M.J."/>
            <person name="Tivey A."/>
            <person name="Gow N.A.R."/>
            <person name="Barrell B."/>
            <person name="Sullivan D.J."/>
            <person name="Berriman M."/>
        </authorList>
    </citation>
    <scope>NUCLEOTIDE SEQUENCE [LARGE SCALE GENOMIC DNA]</scope>
    <source>
        <strain evidence="5">CD36 / ATCC MYA-646 / CBS 7987 / NCPF 3949 / NRRL Y-17841</strain>
    </source>
</reference>
<keyword evidence="5" id="KW-1185">Reference proteome</keyword>
<feature type="region of interest" description="Disordered" evidence="1">
    <location>
        <begin position="221"/>
        <end position="270"/>
    </location>
</feature>
<dbReference type="GO" id="GO:0000981">
    <property type="term" value="F:DNA-binding transcription factor activity, RNA polymerase II-specific"/>
    <property type="evidence" value="ECO:0007669"/>
    <property type="project" value="InterPro"/>
</dbReference>
<dbReference type="KEGG" id="cdu:CD36_86810"/>